<evidence type="ECO:0000313" key="2">
    <source>
        <dbReference type="EMBL" id="EQD78754.1"/>
    </source>
</evidence>
<reference evidence="2" key="1">
    <citation type="submission" date="2013-08" db="EMBL/GenBank/DDBJ databases">
        <authorList>
            <person name="Mendez C."/>
            <person name="Richter M."/>
            <person name="Ferrer M."/>
            <person name="Sanchez J."/>
        </authorList>
    </citation>
    <scope>NUCLEOTIDE SEQUENCE</scope>
</reference>
<feature type="compositionally biased region" description="Basic and acidic residues" evidence="1">
    <location>
        <begin position="26"/>
        <end position="44"/>
    </location>
</feature>
<feature type="non-terminal residue" evidence="2">
    <location>
        <position position="1"/>
    </location>
</feature>
<name>T1DBD5_9ZZZZ</name>
<organism evidence="2">
    <name type="scientific">mine drainage metagenome</name>
    <dbReference type="NCBI Taxonomy" id="410659"/>
    <lineage>
        <taxon>unclassified sequences</taxon>
        <taxon>metagenomes</taxon>
        <taxon>ecological metagenomes</taxon>
    </lineage>
</organism>
<reference evidence="2" key="2">
    <citation type="journal article" date="2014" name="ISME J.">
        <title>Microbial stratification in low pH oxic and suboxic macroscopic growths along an acid mine drainage.</title>
        <authorList>
            <person name="Mendez-Garcia C."/>
            <person name="Mesa V."/>
            <person name="Sprenger R.R."/>
            <person name="Richter M."/>
            <person name="Diez M.S."/>
            <person name="Solano J."/>
            <person name="Bargiela R."/>
            <person name="Golyshina O.V."/>
            <person name="Manteca A."/>
            <person name="Ramos J.L."/>
            <person name="Gallego J.R."/>
            <person name="Llorente I."/>
            <person name="Martins Dos Santos V.A."/>
            <person name="Jensen O.N."/>
            <person name="Pelaez A.I."/>
            <person name="Sanchez J."/>
            <person name="Ferrer M."/>
        </authorList>
    </citation>
    <scope>NUCLEOTIDE SEQUENCE</scope>
</reference>
<evidence type="ECO:0000256" key="1">
    <source>
        <dbReference type="SAM" id="MobiDB-lite"/>
    </source>
</evidence>
<sequence length="96" mass="10715">AYELGCSGITVYRDSSKSTQVLQAVDQKEHQRSISDMKNRHEKKDERLLSMEQIKTEAGQYVIAARSEPRCSECSSVMIAGEGCFTCPKCGFSKCE</sequence>
<accession>T1DBD5</accession>
<proteinExistence type="predicted"/>
<dbReference type="EMBL" id="AUZY01000421">
    <property type="protein sequence ID" value="EQD78754.1"/>
    <property type="molecule type" value="Genomic_DNA"/>
</dbReference>
<dbReference type="AlphaFoldDB" id="T1DBD5"/>
<protein>
    <submittedName>
        <fullName evidence="2">Ribonucleoside-diphosphate reductase, adenosylcobalamin-dependent</fullName>
    </submittedName>
</protein>
<comment type="caution">
    <text evidence="2">The sequence shown here is derived from an EMBL/GenBank/DDBJ whole genome shotgun (WGS) entry which is preliminary data.</text>
</comment>
<feature type="region of interest" description="Disordered" evidence="1">
    <location>
        <begin position="23"/>
        <end position="44"/>
    </location>
</feature>
<gene>
    <name evidence="2" type="ORF">B1B_00548</name>
</gene>